<evidence type="ECO:0000256" key="1">
    <source>
        <dbReference type="SAM" id="Phobius"/>
    </source>
</evidence>
<feature type="transmembrane region" description="Helical" evidence="1">
    <location>
        <begin position="76"/>
        <end position="98"/>
    </location>
</feature>
<gene>
    <name evidence="2" type="ORF">QXL92_33630</name>
</gene>
<reference evidence="2" key="1">
    <citation type="submission" date="2023-06" db="EMBL/GenBank/DDBJ databases">
        <title>Identification of two novel mycobacterium reveal diversities and complexities of Mycobacterium gordonae clade.</title>
        <authorList>
            <person name="Matsumoto Y."/>
            <person name="Nakamura S."/>
            <person name="Motooka D."/>
            <person name="Fukushima K."/>
        </authorList>
    </citation>
    <scope>NUCLEOTIDE SEQUENCE</scope>
    <source>
        <strain evidence="2">TY812</strain>
    </source>
</reference>
<dbReference type="RefSeq" id="WP_306256100.1">
    <property type="nucleotide sequence ID" value="NZ_JAUFSA010000007.1"/>
</dbReference>
<sequence>MTTPGTGSARPPSHSGEPEWVETLLPLLAAGLIGLVLYSKRFAALQWLAIHHIVIDPTHHPTFVLYQGYGLDWQRIVFLLLPALAAVVCSIIVGVAVWRNATAPRRPR</sequence>
<proteinExistence type="predicted"/>
<protein>
    <submittedName>
        <fullName evidence="2">Uncharacterized protein</fullName>
    </submittedName>
</protein>
<dbReference type="AlphaFoldDB" id="A0AAJ1W4P1"/>
<dbReference type="Proteomes" id="UP001229081">
    <property type="component" value="Unassembled WGS sequence"/>
</dbReference>
<evidence type="ECO:0000313" key="2">
    <source>
        <dbReference type="EMBL" id="MDP7739670.1"/>
    </source>
</evidence>
<dbReference type="EMBL" id="JAUFSA010000007">
    <property type="protein sequence ID" value="MDP7739670.1"/>
    <property type="molecule type" value="Genomic_DNA"/>
</dbReference>
<accession>A0AAJ1W4P1</accession>
<comment type="caution">
    <text evidence="2">The sequence shown here is derived from an EMBL/GenBank/DDBJ whole genome shotgun (WGS) entry which is preliminary data.</text>
</comment>
<keyword evidence="1" id="KW-1133">Transmembrane helix</keyword>
<keyword evidence="1" id="KW-0472">Membrane</keyword>
<name>A0AAJ1W4P1_9MYCO</name>
<feature type="transmembrane region" description="Helical" evidence="1">
    <location>
        <begin position="20"/>
        <end position="38"/>
    </location>
</feature>
<keyword evidence="1" id="KW-0812">Transmembrane</keyword>
<organism evidence="2 3">
    <name type="scientific">Mycobacterium paragordonae</name>
    <dbReference type="NCBI Taxonomy" id="1389713"/>
    <lineage>
        <taxon>Bacteria</taxon>
        <taxon>Bacillati</taxon>
        <taxon>Actinomycetota</taxon>
        <taxon>Actinomycetes</taxon>
        <taxon>Mycobacteriales</taxon>
        <taxon>Mycobacteriaceae</taxon>
        <taxon>Mycobacterium</taxon>
    </lineage>
</organism>
<evidence type="ECO:0000313" key="3">
    <source>
        <dbReference type="Proteomes" id="UP001229081"/>
    </source>
</evidence>